<name>A0A060JFR3_9MICO</name>
<dbReference type="HOGENOM" id="CLU_049413_6_1_11"/>
<dbReference type="eggNOG" id="COG0400">
    <property type="taxonomic scope" value="Bacteria"/>
</dbReference>
<reference evidence="2 3" key="1">
    <citation type="journal article" date="2014" name="Int. J. Syst. Evol. Microbiol.">
        <title>Rhodoluna lacicola gen. nov., sp. nov., a planktonic freshwater bacterium with stream-lined genome.</title>
        <authorList>
            <person name="Hahn M."/>
            <person name="Schmidt J."/>
            <person name="Taipale S.J."/>
            <person name="Doolittle W.F."/>
            <person name="Koll U."/>
        </authorList>
    </citation>
    <scope>NUCLEOTIDE SEQUENCE [LARGE SCALE GENOMIC DNA]</scope>
    <source>
        <strain evidence="2 3">MWH-Ta8</strain>
    </source>
</reference>
<dbReference type="GO" id="GO:0016787">
    <property type="term" value="F:hydrolase activity"/>
    <property type="evidence" value="ECO:0007669"/>
    <property type="project" value="InterPro"/>
</dbReference>
<keyword evidence="3" id="KW-1185">Reference proteome</keyword>
<dbReference type="RefSeq" id="WP_038502246.1">
    <property type="nucleotide sequence ID" value="NZ_CP007490.1"/>
</dbReference>
<organism evidence="2 3">
    <name type="scientific">Rhodoluna lacicola</name>
    <dbReference type="NCBI Taxonomy" id="529884"/>
    <lineage>
        <taxon>Bacteria</taxon>
        <taxon>Bacillati</taxon>
        <taxon>Actinomycetota</taxon>
        <taxon>Actinomycetes</taxon>
        <taxon>Micrococcales</taxon>
        <taxon>Microbacteriaceae</taxon>
        <taxon>Luna cluster</taxon>
        <taxon>Luna-1 subcluster</taxon>
        <taxon>Rhodoluna</taxon>
    </lineage>
</organism>
<feature type="domain" description="Phospholipase/carboxylesterase/thioesterase" evidence="1">
    <location>
        <begin position="21"/>
        <end position="208"/>
    </location>
</feature>
<dbReference type="AlphaFoldDB" id="A0A060JFR3"/>
<dbReference type="KEGG" id="rla:Rhola_00006010"/>
<dbReference type="Proteomes" id="UP000067708">
    <property type="component" value="Chromosome"/>
</dbReference>
<accession>A0A060JFR3</accession>
<protein>
    <submittedName>
        <fullName evidence="2">Putative esterase</fullName>
    </submittedName>
</protein>
<dbReference type="Gene3D" id="3.40.50.1820">
    <property type="entry name" value="alpha/beta hydrolase"/>
    <property type="match status" value="1"/>
</dbReference>
<evidence type="ECO:0000259" key="1">
    <source>
        <dbReference type="Pfam" id="PF02230"/>
    </source>
</evidence>
<sequence length="211" mass="22941">MINPRDSSRPHVWQPSDDVAGNRTLLLLHGSGADEFDLLSLGKALDPSANLISPRGLRKSDGANRFFKLLEQDNYDENEVIENSSELADFLWNTSGEYGFNPDNVVAVGFSNGANAATSLTLLHPDSVAGVVAFGNNKVFQETPFPKGRPNLTGKKVWIANGAADPYSPRDRVEALIAEFESLGAEVKYFLHSGGHTISPEHVQRIHSDLA</sequence>
<proteinExistence type="predicted"/>
<dbReference type="OrthoDB" id="9780848at2"/>
<dbReference type="EMBL" id="CP007490">
    <property type="protein sequence ID" value="AIC47412.1"/>
    <property type="molecule type" value="Genomic_DNA"/>
</dbReference>
<dbReference type="SUPFAM" id="SSF53474">
    <property type="entry name" value="alpha/beta-Hydrolases"/>
    <property type="match status" value="1"/>
</dbReference>
<gene>
    <name evidence="2" type="ORF">Rhola_00006010</name>
</gene>
<dbReference type="InterPro" id="IPR003140">
    <property type="entry name" value="PLipase/COase/thioEstase"/>
</dbReference>
<dbReference type="Pfam" id="PF02230">
    <property type="entry name" value="Abhydrolase_2"/>
    <property type="match status" value="1"/>
</dbReference>
<evidence type="ECO:0000313" key="3">
    <source>
        <dbReference type="Proteomes" id="UP000067708"/>
    </source>
</evidence>
<dbReference type="InterPro" id="IPR029058">
    <property type="entry name" value="AB_hydrolase_fold"/>
</dbReference>
<evidence type="ECO:0000313" key="2">
    <source>
        <dbReference type="EMBL" id="AIC47412.1"/>
    </source>
</evidence>
<dbReference type="STRING" id="529884.Rhola_00006010"/>